<proteinExistence type="predicted"/>
<accession>A0ABP4TAJ4</accession>
<evidence type="ECO:0000313" key="1">
    <source>
        <dbReference type="EMBL" id="GAA1684480.1"/>
    </source>
</evidence>
<sequence>MAAGTMASTPLLVRAAIAVRHVGDLAELPLPFGRGGGGDGVAAQDVDVPFHSGTDPGHIAIQTRIALPPQLT</sequence>
<keyword evidence="2" id="KW-1185">Reference proteome</keyword>
<protein>
    <submittedName>
        <fullName evidence="1">Uncharacterized protein</fullName>
    </submittedName>
</protein>
<comment type="caution">
    <text evidence="1">The sequence shown here is derived from an EMBL/GenBank/DDBJ whole genome shotgun (WGS) entry which is preliminary data.</text>
</comment>
<dbReference type="Proteomes" id="UP001500064">
    <property type="component" value="Unassembled WGS sequence"/>
</dbReference>
<name>A0ABP4TAJ4_9ACTN</name>
<evidence type="ECO:0000313" key="2">
    <source>
        <dbReference type="Proteomes" id="UP001500064"/>
    </source>
</evidence>
<reference evidence="2" key="1">
    <citation type="journal article" date="2019" name="Int. J. Syst. Evol. Microbiol.">
        <title>The Global Catalogue of Microorganisms (GCM) 10K type strain sequencing project: providing services to taxonomists for standard genome sequencing and annotation.</title>
        <authorList>
            <consortium name="The Broad Institute Genomics Platform"/>
            <consortium name="The Broad Institute Genome Sequencing Center for Infectious Disease"/>
            <person name="Wu L."/>
            <person name="Ma J."/>
        </authorList>
    </citation>
    <scope>NUCLEOTIDE SEQUENCE [LARGE SCALE GENOMIC DNA]</scope>
    <source>
        <strain evidence="2">JCM 13929</strain>
    </source>
</reference>
<gene>
    <name evidence="1" type="ORF">GCM10009733_096400</name>
</gene>
<dbReference type="EMBL" id="BAAAMU010000138">
    <property type="protein sequence ID" value="GAA1684480.1"/>
    <property type="molecule type" value="Genomic_DNA"/>
</dbReference>
<organism evidence="1 2">
    <name type="scientific">Nonomuraea maheshkhaliensis</name>
    <dbReference type="NCBI Taxonomy" id="419590"/>
    <lineage>
        <taxon>Bacteria</taxon>
        <taxon>Bacillati</taxon>
        <taxon>Actinomycetota</taxon>
        <taxon>Actinomycetes</taxon>
        <taxon>Streptosporangiales</taxon>
        <taxon>Streptosporangiaceae</taxon>
        <taxon>Nonomuraea</taxon>
    </lineage>
</organism>